<dbReference type="PRINTS" id="PR00085">
    <property type="entry name" value="THFDHDRGNASE"/>
</dbReference>
<dbReference type="PROSITE" id="PS00767">
    <property type="entry name" value="THF_DHG_CYH_2"/>
    <property type="match status" value="1"/>
</dbReference>
<evidence type="ECO:0000313" key="10">
    <source>
        <dbReference type="EMBL" id="MDV0446025.1"/>
    </source>
</evidence>
<evidence type="ECO:0000256" key="7">
    <source>
        <dbReference type="HAMAP-Rule" id="MF_01576"/>
    </source>
</evidence>
<comment type="catalytic activity">
    <reaction evidence="7">
        <text>(6R)-5,10-methylene-5,6,7,8-tetrahydrofolate + NADP(+) = (6R)-5,10-methenyltetrahydrofolate + NADPH</text>
        <dbReference type="Rhea" id="RHEA:22812"/>
        <dbReference type="ChEBI" id="CHEBI:15636"/>
        <dbReference type="ChEBI" id="CHEBI:57455"/>
        <dbReference type="ChEBI" id="CHEBI:57783"/>
        <dbReference type="ChEBI" id="CHEBI:58349"/>
        <dbReference type="EC" id="1.5.1.5"/>
    </reaction>
</comment>
<dbReference type="HAMAP" id="MF_01576">
    <property type="entry name" value="THF_DHG_CYH"/>
    <property type="match status" value="1"/>
</dbReference>
<comment type="similarity">
    <text evidence="7">Belongs to the tetrahydrofolate dehydrogenase/cyclohydrolase family.</text>
</comment>
<keyword evidence="7" id="KW-0658">Purine biosynthesis</keyword>
<evidence type="ECO:0000256" key="4">
    <source>
        <dbReference type="ARBA" id="ARBA00022857"/>
    </source>
</evidence>
<feature type="domain" description="Tetrahydrofolate dehydrogenase/cyclohydrolase catalytic" evidence="8">
    <location>
        <begin position="10"/>
        <end position="124"/>
    </location>
</feature>
<comment type="pathway">
    <text evidence="1 7">One-carbon metabolism; tetrahydrofolate interconversion.</text>
</comment>
<comment type="caution">
    <text evidence="7">Lacks conserved residue(s) required for the propagation of feature annotation.</text>
</comment>
<dbReference type="InterPro" id="IPR046346">
    <property type="entry name" value="Aminoacid_DH-like_N_sf"/>
</dbReference>
<dbReference type="Pfam" id="PF00763">
    <property type="entry name" value="THF_DHG_CYH"/>
    <property type="match status" value="1"/>
</dbReference>
<evidence type="ECO:0000256" key="5">
    <source>
        <dbReference type="ARBA" id="ARBA00023002"/>
    </source>
</evidence>
<dbReference type="EC" id="3.5.4.9" evidence="7"/>
<proteinExistence type="inferred from homology"/>
<dbReference type="SUPFAM" id="SSF53223">
    <property type="entry name" value="Aminoacid dehydrogenase-like, N-terminal domain"/>
    <property type="match status" value="1"/>
</dbReference>
<keyword evidence="3 7" id="KW-0378">Hydrolase</keyword>
<name>A0ABU3VRJ9_9EURY</name>
<dbReference type="PANTHER" id="PTHR48099">
    <property type="entry name" value="C-1-TETRAHYDROFOLATE SYNTHASE, CYTOPLASMIC-RELATED"/>
    <property type="match status" value="1"/>
</dbReference>
<comment type="caution">
    <text evidence="10">The sequence shown here is derived from an EMBL/GenBank/DDBJ whole genome shotgun (WGS) entry which is preliminary data.</text>
</comment>
<keyword evidence="11" id="KW-1185">Reference proteome</keyword>
<dbReference type="PROSITE" id="PS00766">
    <property type="entry name" value="THF_DHG_CYH_1"/>
    <property type="match status" value="1"/>
</dbReference>
<evidence type="ECO:0000256" key="1">
    <source>
        <dbReference type="ARBA" id="ARBA00004777"/>
    </source>
</evidence>
<dbReference type="Gene3D" id="3.40.50.10860">
    <property type="entry name" value="Leucine Dehydrogenase, chain A, domain 1"/>
    <property type="match status" value="1"/>
</dbReference>
<dbReference type="InterPro" id="IPR036291">
    <property type="entry name" value="NAD(P)-bd_dom_sf"/>
</dbReference>
<comment type="catalytic activity">
    <reaction evidence="7">
        <text>(6R)-5,10-methenyltetrahydrofolate + H2O = (6R)-10-formyltetrahydrofolate + H(+)</text>
        <dbReference type="Rhea" id="RHEA:23700"/>
        <dbReference type="ChEBI" id="CHEBI:15377"/>
        <dbReference type="ChEBI" id="CHEBI:15378"/>
        <dbReference type="ChEBI" id="CHEBI:57455"/>
        <dbReference type="ChEBI" id="CHEBI:195366"/>
        <dbReference type="EC" id="3.5.4.9"/>
    </reaction>
</comment>
<keyword evidence="2 7" id="KW-0554">One-carbon metabolism</keyword>
<protein>
    <recommendedName>
        <fullName evidence="7">Bifunctional protein FolD</fullName>
    </recommendedName>
    <domain>
        <recommendedName>
            <fullName evidence="7">Methylenetetrahydrofolate dehydrogenase</fullName>
            <ecNumber evidence="7">1.5.1.5</ecNumber>
        </recommendedName>
    </domain>
    <domain>
        <recommendedName>
            <fullName evidence="7">Methenyltetrahydrofolate cyclohydrolase</fullName>
            <ecNumber evidence="7">3.5.4.9</ecNumber>
        </recommendedName>
    </domain>
</protein>
<keyword evidence="7" id="KW-0028">Amino-acid biosynthesis</keyword>
<dbReference type="NCBIfam" id="NF010773">
    <property type="entry name" value="PRK14176.1"/>
    <property type="match status" value="1"/>
</dbReference>
<gene>
    <name evidence="7 10" type="primary">folD</name>
    <name evidence="10" type="ORF">MmiAt1_16350</name>
</gene>
<evidence type="ECO:0000259" key="8">
    <source>
        <dbReference type="Pfam" id="PF00763"/>
    </source>
</evidence>
<dbReference type="InterPro" id="IPR020631">
    <property type="entry name" value="THF_DH/CycHdrlase_NAD-bd_dom"/>
</dbReference>
<dbReference type="RefSeq" id="WP_318786462.1">
    <property type="nucleotide sequence ID" value="NZ_JAWDKC010000030.1"/>
</dbReference>
<evidence type="ECO:0000256" key="2">
    <source>
        <dbReference type="ARBA" id="ARBA00022563"/>
    </source>
</evidence>
<keyword evidence="6 7" id="KW-0511">Multifunctional enzyme</keyword>
<evidence type="ECO:0000256" key="3">
    <source>
        <dbReference type="ARBA" id="ARBA00022801"/>
    </source>
</evidence>
<accession>A0ABU3VRJ9</accession>
<dbReference type="PANTHER" id="PTHR48099:SF5">
    <property type="entry name" value="C-1-TETRAHYDROFOLATE SYNTHASE, CYTOPLASMIC"/>
    <property type="match status" value="1"/>
</dbReference>
<feature type="domain" description="Tetrahydrofolate dehydrogenase/cyclohydrolase NAD(P)-binding" evidence="9">
    <location>
        <begin position="143"/>
        <end position="282"/>
    </location>
</feature>
<keyword evidence="7" id="KW-0486">Methionine biosynthesis</keyword>
<reference evidence="10 11" key="1">
    <citation type="submission" date="2023-06" db="EMBL/GenBank/DDBJ databases">
        <title>Genome sequence of Methanimicrococcus sp. At1.</title>
        <authorList>
            <person name="Protasov E."/>
            <person name="Platt K."/>
            <person name="Poehlein A."/>
            <person name="Daniel R."/>
            <person name="Brune A."/>
        </authorList>
    </citation>
    <scope>NUCLEOTIDE SEQUENCE [LARGE SCALE GENOMIC DNA]</scope>
    <source>
        <strain evidence="10 11">At1</strain>
    </source>
</reference>
<evidence type="ECO:0000259" key="9">
    <source>
        <dbReference type="Pfam" id="PF02882"/>
    </source>
</evidence>
<evidence type="ECO:0000256" key="6">
    <source>
        <dbReference type="ARBA" id="ARBA00023268"/>
    </source>
</evidence>
<dbReference type="CDD" id="cd01080">
    <property type="entry name" value="NAD_bind_m-THF_DH_Cyclohyd"/>
    <property type="match status" value="1"/>
</dbReference>
<feature type="binding site" evidence="7">
    <location>
        <begin position="169"/>
        <end position="171"/>
    </location>
    <ligand>
        <name>NADP(+)</name>
        <dbReference type="ChEBI" id="CHEBI:58349"/>
    </ligand>
</feature>
<comment type="subunit">
    <text evidence="7">Homodimer.</text>
</comment>
<dbReference type="Gene3D" id="3.40.50.720">
    <property type="entry name" value="NAD(P)-binding Rossmann-like Domain"/>
    <property type="match status" value="1"/>
</dbReference>
<dbReference type="InterPro" id="IPR000672">
    <property type="entry name" value="THF_DH/CycHdrlase"/>
</dbReference>
<dbReference type="EMBL" id="JAWDKC010000030">
    <property type="protein sequence ID" value="MDV0446025.1"/>
    <property type="molecule type" value="Genomic_DNA"/>
</dbReference>
<dbReference type="EC" id="1.5.1.5" evidence="7"/>
<keyword evidence="7" id="KW-0368">Histidine biosynthesis</keyword>
<organism evidence="10 11">
    <name type="scientific">Methanimicrococcus hacksteinii</name>
    <dbReference type="NCBI Taxonomy" id="3028293"/>
    <lineage>
        <taxon>Archaea</taxon>
        <taxon>Methanobacteriati</taxon>
        <taxon>Methanobacteriota</taxon>
        <taxon>Stenosarchaea group</taxon>
        <taxon>Methanomicrobia</taxon>
        <taxon>Methanosarcinales</taxon>
        <taxon>Methanosarcinaceae</taxon>
        <taxon>Methanimicrococcus</taxon>
    </lineage>
</organism>
<dbReference type="InterPro" id="IPR020630">
    <property type="entry name" value="THF_DH/CycHdrlase_cat_dom"/>
</dbReference>
<dbReference type="InterPro" id="IPR020867">
    <property type="entry name" value="THF_DH/CycHdrlase_CS"/>
</dbReference>
<evidence type="ECO:0000313" key="11">
    <source>
        <dbReference type="Proteomes" id="UP001272052"/>
    </source>
</evidence>
<dbReference type="Proteomes" id="UP001272052">
    <property type="component" value="Unassembled WGS sequence"/>
</dbReference>
<sequence>MSDIDTSKIIDGKAVAAKVEAEASAAAQKLKDNGITPKLVTVLVGDNPASQMYVRMKHKACERVGIAAEDCLPPADISETELLDLIHGLNEDDTVSSILVQLPLPAHINAQTIMNAISPMKDPDGFHPFNMGNLMINEEGLVPCTPKGIIRLMEEYNVEIKGKNAVVVGHSNIVGKPMAAMLLNRDATVSVCHVFTKDLKLYTKEADILVVGTGVKHLIKEDMVKEGAAVFDAGITTDSTGTYGDVDFENVIRKASLITPVPGGVGPMTIAILMMHVVKCAEMIAETKNK</sequence>
<keyword evidence="4 7" id="KW-0521">NADP</keyword>
<dbReference type="SUPFAM" id="SSF51735">
    <property type="entry name" value="NAD(P)-binding Rossmann-fold domains"/>
    <property type="match status" value="1"/>
</dbReference>
<comment type="function">
    <text evidence="7">Catalyzes the oxidation of 5,10-methylenetetrahydrofolate to 5,10-methenyltetrahydrofolate and then the hydrolysis of 5,10-methenyltetrahydrofolate to 10-formyltetrahydrofolate.</text>
</comment>
<feature type="binding site" evidence="7">
    <location>
        <position position="235"/>
    </location>
    <ligand>
        <name>NADP(+)</name>
        <dbReference type="ChEBI" id="CHEBI:58349"/>
    </ligand>
</feature>
<dbReference type="Pfam" id="PF02882">
    <property type="entry name" value="THF_DHG_CYH_C"/>
    <property type="match status" value="1"/>
</dbReference>
<keyword evidence="5 7" id="KW-0560">Oxidoreductase</keyword>